<dbReference type="InterPro" id="IPR056470">
    <property type="entry name" value="BesD/HalB-like"/>
</dbReference>
<gene>
    <name evidence="3" type="ORF">DRV85_14205</name>
</gene>
<name>A0A365U5V2_9RHOB</name>
<dbReference type="Pfam" id="PF23169">
    <property type="entry name" value="HalD"/>
    <property type="match status" value="1"/>
</dbReference>
<comment type="similarity">
    <text evidence="1">Belongs to the iron/ascorbate-dependent oxidoreductase family.</text>
</comment>
<comment type="caution">
    <text evidence="3">The sequence shown here is derived from an EMBL/GenBank/DDBJ whole genome shotgun (WGS) entry which is preliminary data.</text>
</comment>
<sequence>MTIETAISTDALSAVDLDRYPLDAPGSETYRRRVAEARAALENDGCAILKRLVRPAALAGIAEETRALAPQAHFTSSRATVYGGTPEPDRPEGHPLRTEVQRDNGFVAGDLIGPETRIRQLYHAPEFRRFIGACLGFEEIHEFADPLAQLVVNVLPPGTGHGWHFDSNEFIVTLLTQPPEGGGAFDYCPQIRAPGAENYGAVAGVLEGDRAPVRRLDLEAGDLQIFFGRYSLHRVSPVQGARDRHTVIFAYAREPGLVGNPEKTRQIFGRTTEGHAGAAARDDGLTG</sequence>
<evidence type="ECO:0000313" key="4">
    <source>
        <dbReference type="Proteomes" id="UP000253370"/>
    </source>
</evidence>
<dbReference type="EMBL" id="QNTQ01000014">
    <property type="protein sequence ID" value="RBI83802.1"/>
    <property type="molecule type" value="Genomic_DNA"/>
</dbReference>
<feature type="domain" description="Fe2OG dioxygenase" evidence="2">
    <location>
        <begin position="146"/>
        <end position="255"/>
    </location>
</feature>
<dbReference type="InterPro" id="IPR005123">
    <property type="entry name" value="Oxoglu/Fe-dep_dioxygenase_dom"/>
</dbReference>
<dbReference type="Gene3D" id="2.60.120.620">
    <property type="entry name" value="q2cbj1_9rhob like domain"/>
    <property type="match status" value="1"/>
</dbReference>
<evidence type="ECO:0000313" key="3">
    <source>
        <dbReference type="EMBL" id="RBI83802.1"/>
    </source>
</evidence>
<dbReference type="AlphaFoldDB" id="A0A365U5V2"/>
<dbReference type="PROSITE" id="PS51471">
    <property type="entry name" value="FE2OG_OXY"/>
    <property type="match status" value="1"/>
</dbReference>
<proteinExistence type="inferred from homology"/>
<evidence type="ECO:0000256" key="1">
    <source>
        <dbReference type="RuleBase" id="RU003682"/>
    </source>
</evidence>
<keyword evidence="4" id="KW-1185">Reference proteome</keyword>
<dbReference type="Proteomes" id="UP000253370">
    <property type="component" value="Unassembled WGS sequence"/>
</dbReference>
<dbReference type="SUPFAM" id="SSF51197">
    <property type="entry name" value="Clavaminate synthase-like"/>
    <property type="match status" value="1"/>
</dbReference>
<accession>A0A365U5V2</accession>
<keyword evidence="1" id="KW-0408">Iron</keyword>
<dbReference type="GO" id="GO:0046872">
    <property type="term" value="F:metal ion binding"/>
    <property type="evidence" value="ECO:0007669"/>
    <property type="project" value="UniProtKB-KW"/>
</dbReference>
<dbReference type="OrthoDB" id="9798229at2"/>
<reference evidence="3 4" key="1">
    <citation type="submission" date="2018-07" db="EMBL/GenBank/DDBJ databases">
        <title>Rhodosalinus sp. strain E84T genomic sequence and assembly.</title>
        <authorList>
            <person name="Liu Z.-W."/>
            <person name="Lu D.-C."/>
        </authorList>
    </citation>
    <scope>NUCLEOTIDE SEQUENCE [LARGE SCALE GENOMIC DNA]</scope>
    <source>
        <strain evidence="3 4">E84</strain>
    </source>
</reference>
<protein>
    <recommendedName>
        <fullName evidence="2">Fe2OG dioxygenase domain-containing protein</fullName>
    </recommendedName>
</protein>
<dbReference type="GO" id="GO:0016491">
    <property type="term" value="F:oxidoreductase activity"/>
    <property type="evidence" value="ECO:0007669"/>
    <property type="project" value="UniProtKB-KW"/>
</dbReference>
<dbReference type="RefSeq" id="WP_113290142.1">
    <property type="nucleotide sequence ID" value="NZ_QNTQ01000014.1"/>
</dbReference>
<keyword evidence="1" id="KW-0560">Oxidoreductase</keyword>
<evidence type="ECO:0000259" key="2">
    <source>
        <dbReference type="PROSITE" id="PS51471"/>
    </source>
</evidence>
<keyword evidence="1" id="KW-0479">Metal-binding</keyword>
<organism evidence="3 4">
    <name type="scientific">Rhodosalinus halophilus</name>
    <dbReference type="NCBI Taxonomy" id="2259333"/>
    <lineage>
        <taxon>Bacteria</taxon>
        <taxon>Pseudomonadati</taxon>
        <taxon>Pseudomonadota</taxon>
        <taxon>Alphaproteobacteria</taxon>
        <taxon>Rhodobacterales</taxon>
        <taxon>Paracoccaceae</taxon>
        <taxon>Rhodosalinus</taxon>
    </lineage>
</organism>